<reference evidence="2" key="1">
    <citation type="journal article" date="2019" name="G3 (Bethesda)">
        <title>Genome Assemblies of Two Rare Opportunistic Yeast Pathogens: Diutina rugosa (syn. Candida rugosa) and Trichomonascus ciferrii (syn. Candida ciferrii).</title>
        <authorList>
            <person name="Mixao V."/>
            <person name="Saus E."/>
            <person name="Hansen A.P."/>
            <person name="Lass-Florl C."/>
            <person name="Gabaldon T."/>
        </authorList>
    </citation>
    <scope>NUCLEOTIDE SEQUENCE</scope>
    <source>
        <strain evidence="2">CBS 4856</strain>
    </source>
</reference>
<dbReference type="VEuPathDB" id="FungiDB:TRICI_004738"/>
<dbReference type="EMBL" id="SWFS01000357">
    <property type="protein sequence ID" value="KAA8908810.1"/>
    <property type="molecule type" value="Genomic_DNA"/>
</dbReference>
<dbReference type="PANTHER" id="PTHR10742">
    <property type="entry name" value="FLAVIN MONOAMINE OXIDASE"/>
    <property type="match status" value="1"/>
</dbReference>
<accession>A0A642V073</accession>
<dbReference type="InterPro" id="IPR002937">
    <property type="entry name" value="Amino_oxidase"/>
</dbReference>
<dbReference type="SUPFAM" id="SSF54373">
    <property type="entry name" value="FAD-linked reductases, C-terminal domain"/>
    <property type="match status" value="1"/>
</dbReference>
<dbReference type="Gene3D" id="3.50.50.60">
    <property type="entry name" value="FAD/NAD(P)-binding domain"/>
    <property type="match status" value="1"/>
</dbReference>
<organism evidence="2 3">
    <name type="scientific">Trichomonascus ciferrii</name>
    <dbReference type="NCBI Taxonomy" id="44093"/>
    <lineage>
        <taxon>Eukaryota</taxon>
        <taxon>Fungi</taxon>
        <taxon>Dikarya</taxon>
        <taxon>Ascomycota</taxon>
        <taxon>Saccharomycotina</taxon>
        <taxon>Dipodascomycetes</taxon>
        <taxon>Dipodascales</taxon>
        <taxon>Trichomonascaceae</taxon>
        <taxon>Trichomonascus</taxon>
        <taxon>Trichomonascus ciferrii complex</taxon>
    </lineage>
</organism>
<sequence length="453" mass="49959">MGNSKNTVTIIGAGMSGIKAAVDLTNAGVDVVVLEGRDRLGGRLKTVRTSDGGCYDLGASWLHDSIINDVFNYAVEIGTDLYYDDSGYAWYCKDGEILPTEKSHRVFAETLQKAALVYSNSGLPDVTLKEFASSFVESKPLITDSNREIAPQMVRFMELWHGIPWNVMSTKFGLENHVGRDAFVRGGYDSVFKSVLGQANKSKLEIRLNTEVTKIIRRPSGTVEVKTLNGDTFESDYAVVTIPLGVLKGEYTKLFEPALPPQLSHTIDMTGFAALGKVVLEFESVFWRTDLDRFVVLADKNVDEYKAGPFAAPLFFVNGYLVFGRPVLISLMAPPTTQYLEKNLHKVMEIYRPALGQLRVDKSKPLPRVTGQYVTEWTQDKFARGSYSACMSGTTFEGSEIPFVEGAGNVRFAGEHTTADGAGCVHGAFVSGRREAARIIKEMREAKKPKSRL</sequence>
<evidence type="ECO:0000259" key="1">
    <source>
        <dbReference type="Pfam" id="PF01593"/>
    </source>
</evidence>
<keyword evidence="3" id="KW-1185">Reference proteome</keyword>
<dbReference type="InterPro" id="IPR050281">
    <property type="entry name" value="Flavin_monoamine_oxidase"/>
</dbReference>
<dbReference type="PANTHER" id="PTHR10742:SF410">
    <property type="entry name" value="LYSINE-SPECIFIC HISTONE DEMETHYLASE 2"/>
    <property type="match status" value="1"/>
</dbReference>
<gene>
    <name evidence="2" type="ORF">TRICI_004738</name>
</gene>
<evidence type="ECO:0000313" key="3">
    <source>
        <dbReference type="Proteomes" id="UP000761534"/>
    </source>
</evidence>
<feature type="domain" description="Amine oxidase" evidence="1">
    <location>
        <begin position="15"/>
        <end position="440"/>
    </location>
</feature>
<dbReference type="InterPro" id="IPR036188">
    <property type="entry name" value="FAD/NAD-bd_sf"/>
</dbReference>
<dbReference type="PRINTS" id="PR00419">
    <property type="entry name" value="ADXRDTASE"/>
</dbReference>
<comment type="caution">
    <text evidence="2">The sequence shown here is derived from an EMBL/GenBank/DDBJ whole genome shotgun (WGS) entry which is preliminary data.</text>
</comment>
<dbReference type="Pfam" id="PF01593">
    <property type="entry name" value="Amino_oxidase"/>
    <property type="match status" value="1"/>
</dbReference>
<dbReference type="SUPFAM" id="SSF51905">
    <property type="entry name" value="FAD/NAD(P)-binding domain"/>
    <property type="match status" value="1"/>
</dbReference>
<dbReference type="GO" id="GO:0016491">
    <property type="term" value="F:oxidoreductase activity"/>
    <property type="evidence" value="ECO:0007669"/>
    <property type="project" value="InterPro"/>
</dbReference>
<dbReference type="OrthoDB" id="5046242at2759"/>
<dbReference type="Proteomes" id="UP000761534">
    <property type="component" value="Unassembled WGS sequence"/>
</dbReference>
<dbReference type="AlphaFoldDB" id="A0A642V073"/>
<name>A0A642V073_9ASCO</name>
<proteinExistence type="predicted"/>
<evidence type="ECO:0000313" key="2">
    <source>
        <dbReference type="EMBL" id="KAA8908810.1"/>
    </source>
</evidence>
<protein>
    <recommendedName>
        <fullName evidence="1">Amine oxidase domain-containing protein</fullName>
    </recommendedName>
</protein>
<dbReference type="Gene3D" id="3.90.660.10">
    <property type="match status" value="1"/>
</dbReference>